<comment type="caution">
    <text evidence="3">The sequence shown here is derived from an EMBL/GenBank/DDBJ whole genome shotgun (WGS) entry which is preliminary data.</text>
</comment>
<evidence type="ECO:0000256" key="1">
    <source>
        <dbReference type="SAM" id="MobiDB-lite"/>
    </source>
</evidence>
<protein>
    <submittedName>
        <fullName evidence="3">Uncharacterized protein</fullName>
    </submittedName>
</protein>
<keyword evidence="4" id="KW-1185">Reference proteome</keyword>
<keyword evidence="2" id="KW-1133">Transmembrane helix</keyword>
<dbReference type="OrthoDB" id="10489167at2759"/>
<dbReference type="AlphaFoldDB" id="A0A8X8C214"/>
<dbReference type="EMBL" id="JAAWWB010000030">
    <property type="protein sequence ID" value="KAG6745686.1"/>
    <property type="molecule type" value="Genomic_DNA"/>
</dbReference>
<feature type="transmembrane region" description="Helical" evidence="2">
    <location>
        <begin position="24"/>
        <end position="43"/>
    </location>
</feature>
<keyword evidence="2" id="KW-0812">Transmembrane</keyword>
<name>A0A8X8C214_POPTO</name>
<evidence type="ECO:0000313" key="4">
    <source>
        <dbReference type="Proteomes" id="UP000886885"/>
    </source>
</evidence>
<reference evidence="3" key="1">
    <citation type="journal article" date="2020" name="bioRxiv">
        <title>Hybrid origin of Populus tomentosa Carr. identified through genome sequencing and phylogenomic analysis.</title>
        <authorList>
            <person name="An X."/>
            <person name="Gao K."/>
            <person name="Chen Z."/>
            <person name="Li J."/>
            <person name="Yang X."/>
            <person name="Yang X."/>
            <person name="Zhou J."/>
            <person name="Guo T."/>
            <person name="Zhao T."/>
            <person name="Huang S."/>
            <person name="Miao D."/>
            <person name="Khan W.U."/>
            <person name="Rao P."/>
            <person name="Ye M."/>
            <person name="Lei B."/>
            <person name="Liao W."/>
            <person name="Wang J."/>
            <person name="Ji L."/>
            <person name="Li Y."/>
            <person name="Guo B."/>
            <person name="Mustafa N.S."/>
            <person name="Li S."/>
            <person name="Yun Q."/>
            <person name="Keller S.R."/>
            <person name="Mao J."/>
            <person name="Zhang R."/>
            <person name="Strauss S.H."/>
        </authorList>
    </citation>
    <scope>NUCLEOTIDE SEQUENCE</scope>
    <source>
        <strain evidence="3">GM15</strain>
        <tissue evidence="3">Leaf</tissue>
    </source>
</reference>
<evidence type="ECO:0000313" key="3">
    <source>
        <dbReference type="EMBL" id="KAG6745686.1"/>
    </source>
</evidence>
<proteinExistence type="predicted"/>
<sequence length="143" mass="15863">MTGTGGDNMNGPVQSSSGLIHKPVVRITVLFLGVLAVSCLVLYKSASPFEFLPRSLGSSSDSDSLSVLYHQTYKWKVLFLFFPVSSYWSPKPSSRLHIIAACLEFNTHETKTKLPENQNHKHHQHVPAKDSEAEHIQTSLFPG</sequence>
<feature type="region of interest" description="Disordered" evidence="1">
    <location>
        <begin position="113"/>
        <end position="143"/>
    </location>
</feature>
<evidence type="ECO:0000256" key="2">
    <source>
        <dbReference type="SAM" id="Phobius"/>
    </source>
</evidence>
<dbReference type="Proteomes" id="UP000886885">
    <property type="component" value="Chromosome 15D"/>
</dbReference>
<organism evidence="3 4">
    <name type="scientific">Populus tomentosa</name>
    <name type="common">Chinese white poplar</name>
    <dbReference type="NCBI Taxonomy" id="118781"/>
    <lineage>
        <taxon>Eukaryota</taxon>
        <taxon>Viridiplantae</taxon>
        <taxon>Streptophyta</taxon>
        <taxon>Embryophyta</taxon>
        <taxon>Tracheophyta</taxon>
        <taxon>Spermatophyta</taxon>
        <taxon>Magnoliopsida</taxon>
        <taxon>eudicotyledons</taxon>
        <taxon>Gunneridae</taxon>
        <taxon>Pentapetalae</taxon>
        <taxon>rosids</taxon>
        <taxon>fabids</taxon>
        <taxon>Malpighiales</taxon>
        <taxon>Salicaceae</taxon>
        <taxon>Saliceae</taxon>
        <taxon>Populus</taxon>
    </lineage>
</organism>
<accession>A0A8X8C214</accession>
<gene>
    <name evidence="3" type="ORF">POTOM_050187</name>
</gene>
<keyword evidence="2" id="KW-0472">Membrane</keyword>